<dbReference type="SMART" id="SM00552">
    <property type="entry name" value="ADEAMc"/>
    <property type="match status" value="1"/>
</dbReference>
<evidence type="ECO:0000256" key="10">
    <source>
        <dbReference type="ARBA" id="ARBA00041760"/>
    </source>
</evidence>
<dbReference type="GO" id="GO:0003723">
    <property type="term" value="F:RNA binding"/>
    <property type="evidence" value="ECO:0007669"/>
    <property type="project" value="InterPro"/>
</dbReference>
<evidence type="ECO:0000256" key="6">
    <source>
        <dbReference type="ARBA" id="ARBA00037784"/>
    </source>
</evidence>
<name>A0AAW2HF41_9NEOP</name>
<evidence type="ECO:0000313" key="13">
    <source>
        <dbReference type="EMBL" id="KAL0268426.1"/>
    </source>
</evidence>
<keyword evidence="4" id="KW-0862">Zinc</keyword>
<evidence type="ECO:0000256" key="4">
    <source>
        <dbReference type="ARBA" id="ARBA00022833"/>
    </source>
</evidence>
<evidence type="ECO:0000256" key="7">
    <source>
        <dbReference type="ARBA" id="ARBA00038326"/>
    </source>
</evidence>
<reference evidence="13" key="1">
    <citation type="journal article" date="2024" name="Gigascience">
        <title>Chromosome-level genome of the poultry shaft louse Menopon gallinae provides insight into the host-switching and adaptive evolution of parasitic lice.</title>
        <authorList>
            <person name="Xu Y."/>
            <person name="Ma L."/>
            <person name="Liu S."/>
            <person name="Liang Y."/>
            <person name="Liu Q."/>
            <person name="He Z."/>
            <person name="Tian L."/>
            <person name="Duan Y."/>
            <person name="Cai W."/>
            <person name="Li H."/>
            <person name="Song F."/>
        </authorList>
    </citation>
    <scope>NUCLEOTIDE SEQUENCE</scope>
    <source>
        <strain evidence="13">Cailab_2023a</strain>
    </source>
</reference>
<comment type="function">
    <text evidence="6">Specifically deaminates adenosine-37 to inosine in tRNA-Ala.</text>
</comment>
<accession>A0AAW2HF41</accession>
<dbReference type="GO" id="GO:0008033">
    <property type="term" value="P:tRNA processing"/>
    <property type="evidence" value="ECO:0007669"/>
    <property type="project" value="UniProtKB-KW"/>
</dbReference>
<evidence type="ECO:0000256" key="3">
    <source>
        <dbReference type="ARBA" id="ARBA00022801"/>
    </source>
</evidence>
<keyword evidence="2" id="KW-0479">Metal-binding</keyword>
<dbReference type="EC" id="3.5.4.34" evidence="8"/>
<dbReference type="InterPro" id="IPR002466">
    <property type="entry name" value="A_deamin"/>
</dbReference>
<sequence>MDIHDLVMRASIDQYEKLPKTGKPKENEWTIMSSIVGAFQDTDKINLVVLSLGTGSKCIGRSFMSPGGDVLNDSHSEVIARRGFLRYLYTELIRLNECNSSDIFYRIDASSYRVGVKDSVKFYFTSTASPCGDASIIPKADNQSDIKEFTDESLGRIITQHTDSEEPPCKRIRNEETQDIHRTGAKCLPSSEIQDPLLPGVNYHQTGAVRTKPGRGDPTLSVSCSDKLARWNAVGIQGALLSIFIEKPIRMEMIVIGGGCPYSNSSCDRAINQRTGNVRTVTVRQSDSIFPDLKSDKKVLPSASSIIWYKGGAAEVSVNGRRQGTTKKNLHKKTARTCICKKNLLTLFAEVVNGLSEKQELLEILTGDPRANSIKHLTYRELKSKATNYICEWENVKNKYLKVWTQKPECLLNFKISDE</sequence>
<keyword evidence="1" id="KW-0819">tRNA processing</keyword>
<evidence type="ECO:0000259" key="12">
    <source>
        <dbReference type="PROSITE" id="PS50141"/>
    </source>
</evidence>
<protein>
    <recommendedName>
        <fullName evidence="9">tRNA-specific adenosine deaminase 1</fullName>
        <ecNumber evidence="8">3.5.4.34</ecNumber>
    </recommendedName>
    <alternativeName>
        <fullName evidence="10">tRNA-specific adenosine-37 deaminase</fullName>
    </alternativeName>
</protein>
<feature type="domain" description="A to I editase" evidence="12">
    <location>
        <begin position="51"/>
        <end position="414"/>
    </location>
</feature>
<evidence type="ECO:0000256" key="2">
    <source>
        <dbReference type="ARBA" id="ARBA00022723"/>
    </source>
</evidence>
<proteinExistence type="inferred from homology"/>
<evidence type="ECO:0000256" key="9">
    <source>
        <dbReference type="ARBA" id="ARBA00040502"/>
    </source>
</evidence>
<comment type="similarity">
    <text evidence="7">Belongs to the ADAT1 family.</text>
</comment>
<comment type="catalytic activity">
    <reaction evidence="11">
        <text>adenosine(37) in tRNA(Ala) + H2O + H(+) = inosine(37) in tRNA(Ala) + NH4(+)</text>
        <dbReference type="Rhea" id="RHEA:50968"/>
        <dbReference type="Rhea" id="RHEA-COMP:12855"/>
        <dbReference type="Rhea" id="RHEA-COMP:12856"/>
        <dbReference type="ChEBI" id="CHEBI:15377"/>
        <dbReference type="ChEBI" id="CHEBI:15378"/>
        <dbReference type="ChEBI" id="CHEBI:28938"/>
        <dbReference type="ChEBI" id="CHEBI:74411"/>
        <dbReference type="ChEBI" id="CHEBI:82852"/>
        <dbReference type="EC" id="3.5.4.34"/>
    </reaction>
</comment>
<dbReference type="GO" id="GO:0046872">
    <property type="term" value="F:metal ion binding"/>
    <property type="evidence" value="ECO:0007669"/>
    <property type="project" value="UniProtKB-KW"/>
</dbReference>
<evidence type="ECO:0000256" key="5">
    <source>
        <dbReference type="ARBA" id="ARBA00037026"/>
    </source>
</evidence>
<keyword evidence="3" id="KW-0378">Hydrolase</keyword>
<organism evidence="13">
    <name type="scientific">Menopon gallinae</name>
    <name type="common">poultry shaft louse</name>
    <dbReference type="NCBI Taxonomy" id="328185"/>
    <lineage>
        <taxon>Eukaryota</taxon>
        <taxon>Metazoa</taxon>
        <taxon>Ecdysozoa</taxon>
        <taxon>Arthropoda</taxon>
        <taxon>Hexapoda</taxon>
        <taxon>Insecta</taxon>
        <taxon>Pterygota</taxon>
        <taxon>Neoptera</taxon>
        <taxon>Paraneoptera</taxon>
        <taxon>Psocodea</taxon>
        <taxon>Troctomorpha</taxon>
        <taxon>Phthiraptera</taxon>
        <taxon>Amblycera</taxon>
        <taxon>Menoponidae</taxon>
        <taxon>Menopon</taxon>
    </lineage>
</organism>
<comment type="caution">
    <text evidence="13">The sequence shown here is derived from an EMBL/GenBank/DDBJ whole genome shotgun (WGS) entry which is preliminary data.</text>
</comment>
<comment type="cofactor">
    <cofactor evidence="5">
        <name>1D-myo-inositol hexakisphosphate</name>
        <dbReference type="ChEBI" id="CHEBI:58130"/>
    </cofactor>
</comment>
<dbReference type="Pfam" id="PF02137">
    <property type="entry name" value="A_deamin"/>
    <property type="match status" value="1"/>
</dbReference>
<evidence type="ECO:0000256" key="8">
    <source>
        <dbReference type="ARBA" id="ARBA00038940"/>
    </source>
</evidence>
<dbReference type="GO" id="GO:0043829">
    <property type="term" value="F:tRNA-specific adenosine-37 deaminase activity"/>
    <property type="evidence" value="ECO:0007669"/>
    <property type="project" value="UniProtKB-EC"/>
</dbReference>
<evidence type="ECO:0000256" key="11">
    <source>
        <dbReference type="ARBA" id="ARBA00047635"/>
    </source>
</evidence>
<gene>
    <name evidence="13" type="ORF">PYX00_010379</name>
</gene>
<dbReference type="EMBL" id="JARGDH010000005">
    <property type="protein sequence ID" value="KAL0268426.1"/>
    <property type="molecule type" value="Genomic_DNA"/>
</dbReference>
<dbReference type="PROSITE" id="PS50141">
    <property type="entry name" value="A_DEAMIN_EDITASE"/>
    <property type="match status" value="1"/>
</dbReference>
<evidence type="ECO:0000256" key="1">
    <source>
        <dbReference type="ARBA" id="ARBA00022694"/>
    </source>
</evidence>
<dbReference type="AlphaFoldDB" id="A0AAW2HF41"/>
<dbReference type="PANTHER" id="PTHR46516">
    <property type="entry name" value="TRNA-SPECIFIC ADENOSINE DEAMINASE 1"/>
    <property type="match status" value="1"/>
</dbReference>
<dbReference type="PANTHER" id="PTHR46516:SF1">
    <property type="entry name" value="TRNA-SPECIFIC ADENOSINE DEAMINASE 1"/>
    <property type="match status" value="1"/>
</dbReference>